<organism evidence="2 3">
    <name type="scientific">Mycobacterium phage YungJamal</name>
    <dbReference type="NCBI Taxonomy" id="1505226"/>
    <lineage>
        <taxon>Viruses</taxon>
        <taxon>Duplodnaviria</taxon>
        <taxon>Heunggongvirae</taxon>
        <taxon>Uroviricota</taxon>
        <taxon>Caudoviricetes</taxon>
        <taxon>Corndogvirus</taxon>
        <taxon>Mycobacterium phage Corndog</taxon>
    </lineage>
</organism>
<reference evidence="2" key="1">
    <citation type="submission" date="2014-05" db="EMBL/GenBank/DDBJ databases">
        <authorList>
            <person name="Pacey E."/>
            <person name="Bowman C.A."/>
            <person name="Russell D.A."/>
            <person name="Pope W.H."/>
            <person name="Jacobs-Sera D."/>
            <person name="Hendrix R.W."/>
            <person name="Hatfull G.F."/>
        </authorList>
    </citation>
    <scope>NUCLEOTIDE SEQUENCE [LARGE SCALE GENOMIC DNA]</scope>
</reference>
<name>A0A076GE61_BPMCO</name>
<gene>
    <name evidence="2" type="primary">56</name>
    <name evidence="2" type="ORF">PBI_YUNGJAMAL_56</name>
</gene>
<dbReference type="Proteomes" id="UP000028668">
    <property type="component" value="Segment"/>
</dbReference>
<feature type="compositionally biased region" description="Acidic residues" evidence="1">
    <location>
        <begin position="304"/>
        <end position="316"/>
    </location>
</feature>
<proteinExistence type="predicted"/>
<sequence length="316" mass="35660">MSDNVRNLPHTAPDAGLQAREQATNYDSVFADTPLTLNNGEVIMVPPHPDLGMLSDEAMAEYEQLQFEMESYDREEDIFIPEQRLRSSDGHETGVVLPASTQKGDLKRPFRKDGVLVSPPHSVRVARIALGEENYAKLRAGGKSAADVWRIWGSQAAELQKRQATDSKVMEAHWLWRQYPRQIASDLSQYHHRRIKEWHDGSMSSYELLELLEFMPEEGAFKTAARGGEWSEAQKVQVQIANELAVLRAAYVNGVNGDEYGSKMFYSPLKLREFAEKAEAQAEVRESFYSFAARPGGVRKPNTTDDEFYDDAEDVG</sequence>
<evidence type="ECO:0000313" key="3">
    <source>
        <dbReference type="Proteomes" id="UP000028668"/>
    </source>
</evidence>
<evidence type="ECO:0000313" key="2">
    <source>
        <dbReference type="EMBL" id="AII28295.1"/>
    </source>
</evidence>
<dbReference type="EMBL" id="KJ829260">
    <property type="protein sequence ID" value="AII28295.1"/>
    <property type="molecule type" value="Genomic_DNA"/>
</dbReference>
<protein>
    <submittedName>
        <fullName evidence="2">Tail assembly chaperone</fullName>
    </submittedName>
</protein>
<evidence type="ECO:0000256" key="1">
    <source>
        <dbReference type="SAM" id="MobiDB-lite"/>
    </source>
</evidence>
<feature type="region of interest" description="Disordered" evidence="1">
    <location>
        <begin position="294"/>
        <end position="316"/>
    </location>
</feature>
<accession>A0A076GE61</accession>